<name>A0A0L6CMR7_9MICO</name>
<keyword evidence="2" id="KW-1185">Reference proteome</keyword>
<dbReference type="EMBL" id="LAIR01000002">
    <property type="protein sequence ID" value="KNX38848.1"/>
    <property type="molecule type" value="Genomic_DNA"/>
</dbReference>
<dbReference type="AlphaFoldDB" id="A0A0L6CMR7"/>
<dbReference type="OrthoDB" id="4377262at2"/>
<gene>
    <name evidence="1" type="ORF">VV01_19660</name>
</gene>
<sequence>MGTHALAYVVDIEPGSTFAAPATIAAVTRYLYDEHLAGGWSRHAAYADAPDDWDLLLPAVADAGRARLVVAADFDEYGALWLVASADGGVVREVHRRYVLNADPTDTAAVTAAIDELGEDPRAEDIAGPDAAGEAAVLFGQPTGPMVQAEAGSASAYQRIGTVAAPFPWWEALGLRWPAP</sequence>
<proteinExistence type="predicted"/>
<evidence type="ECO:0000313" key="2">
    <source>
        <dbReference type="Proteomes" id="UP000037397"/>
    </source>
</evidence>
<comment type="caution">
    <text evidence="1">The sequence shown here is derived from an EMBL/GenBank/DDBJ whole genome shotgun (WGS) entry which is preliminary data.</text>
</comment>
<accession>A0A0L6CMR7</accession>
<dbReference type="RefSeq" id="WP_050671371.1">
    <property type="nucleotide sequence ID" value="NZ_LAIR01000002.1"/>
</dbReference>
<organism evidence="1 2">
    <name type="scientific">Luteipulveratus halotolerans</name>
    <dbReference type="NCBI Taxonomy" id="1631356"/>
    <lineage>
        <taxon>Bacteria</taxon>
        <taxon>Bacillati</taxon>
        <taxon>Actinomycetota</taxon>
        <taxon>Actinomycetes</taxon>
        <taxon>Micrococcales</taxon>
        <taxon>Dermacoccaceae</taxon>
        <taxon>Luteipulveratus</taxon>
    </lineage>
</organism>
<protein>
    <submittedName>
        <fullName evidence="1">Uncharacterized protein</fullName>
    </submittedName>
</protein>
<reference evidence="2" key="1">
    <citation type="submission" date="2015-03" db="EMBL/GenBank/DDBJ databases">
        <title>Luteipulveratus halotolerans sp. nov., a novel actinobacterium (Dermacoccaceae) from Sarawak, Malaysia.</title>
        <authorList>
            <person name="Juboi H."/>
            <person name="Basik A."/>
            <person name="Shamsul S.S."/>
            <person name="Arnold P."/>
            <person name="Schmitt E.K."/>
            <person name="Sanglier J.-J."/>
            <person name="Yeo T."/>
        </authorList>
    </citation>
    <scope>NUCLEOTIDE SEQUENCE [LARGE SCALE GENOMIC DNA]</scope>
    <source>
        <strain evidence="2">C296001</strain>
    </source>
</reference>
<evidence type="ECO:0000313" key="1">
    <source>
        <dbReference type="EMBL" id="KNX38848.1"/>
    </source>
</evidence>
<dbReference type="STRING" id="1631356.VV01_19660"/>
<dbReference type="Proteomes" id="UP000037397">
    <property type="component" value="Unassembled WGS sequence"/>
</dbReference>